<feature type="transmembrane region" description="Helical" evidence="6">
    <location>
        <begin position="180"/>
        <end position="201"/>
    </location>
</feature>
<dbReference type="GO" id="GO:0016020">
    <property type="term" value="C:membrane"/>
    <property type="evidence" value="ECO:0007669"/>
    <property type="project" value="UniProtKB-SubCell"/>
</dbReference>
<evidence type="ECO:0000256" key="5">
    <source>
        <dbReference type="ARBA" id="ARBA00023136"/>
    </source>
</evidence>
<accession>A0A410H3B6</accession>
<feature type="transmembrane region" description="Helical" evidence="6">
    <location>
        <begin position="266"/>
        <end position="285"/>
    </location>
</feature>
<dbReference type="Pfam" id="PF00892">
    <property type="entry name" value="EamA"/>
    <property type="match status" value="2"/>
</dbReference>
<dbReference type="AlphaFoldDB" id="A0A410H3B6"/>
<keyword evidence="4 6" id="KW-1133">Transmembrane helix</keyword>
<evidence type="ECO:0000256" key="3">
    <source>
        <dbReference type="ARBA" id="ARBA00022692"/>
    </source>
</evidence>
<dbReference type="PANTHER" id="PTHR32322:SF2">
    <property type="entry name" value="EAMA DOMAIN-CONTAINING PROTEIN"/>
    <property type="match status" value="1"/>
</dbReference>
<feature type="transmembrane region" description="Helical" evidence="6">
    <location>
        <begin position="30"/>
        <end position="51"/>
    </location>
</feature>
<evidence type="ECO:0000256" key="6">
    <source>
        <dbReference type="SAM" id="Phobius"/>
    </source>
</evidence>
<name>A0A410H3B6_9GAMM</name>
<dbReference type="PANTHER" id="PTHR32322">
    <property type="entry name" value="INNER MEMBRANE TRANSPORTER"/>
    <property type="match status" value="1"/>
</dbReference>
<feature type="domain" description="EamA" evidence="7">
    <location>
        <begin position="4"/>
        <end position="135"/>
    </location>
</feature>
<evidence type="ECO:0000313" key="8">
    <source>
        <dbReference type="EMBL" id="QAB15397.1"/>
    </source>
</evidence>
<dbReference type="InterPro" id="IPR050638">
    <property type="entry name" value="AA-Vitamin_Transporters"/>
</dbReference>
<evidence type="ECO:0000256" key="2">
    <source>
        <dbReference type="ARBA" id="ARBA00007362"/>
    </source>
</evidence>
<evidence type="ECO:0000256" key="4">
    <source>
        <dbReference type="ARBA" id="ARBA00022989"/>
    </source>
</evidence>
<reference evidence="8 9" key="1">
    <citation type="journal article" date="2018" name="Environ. Microbiol.">
        <title>Genomes of ubiquitous marine and hypersaline Hydrogenovibrio, Thiomicrorhabdus and Thiomicrospira spp. encode a diversity of mechanisms to sustain chemolithoautotrophy in heterogeneous environments.</title>
        <authorList>
            <person name="Scott K.M."/>
            <person name="Williams J."/>
            <person name="Porter C.M.B."/>
            <person name="Russel S."/>
            <person name="Harmer T.L."/>
            <person name="Paul J.H."/>
            <person name="Antonen K.M."/>
            <person name="Bridges M.K."/>
            <person name="Camper G.J."/>
            <person name="Campla C.K."/>
            <person name="Casella L.G."/>
            <person name="Chase E."/>
            <person name="Conrad J.W."/>
            <person name="Cruz M.C."/>
            <person name="Dunlap D.S."/>
            <person name="Duran L."/>
            <person name="Fahsbender E.M."/>
            <person name="Goldsmith D.B."/>
            <person name="Keeley R.F."/>
            <person name="Kondoff M.R."/>
            <person name="Kussy B.I."/>
            <person name="Lane M.K."/>
            <person name="Lawler S."/>
            <person name="Leigh B.A."/>
            <person name="Lewis C."/>
            <person name="Lostal L.M."/>
            <person name="Marking D."/>
            <person name="Mancera P.A."/>
            <person name="McClenthan E.C."/>
            <person name="McIntyre E.A."/>
            <person name="Mine J.A."/>
            <person name="Modi S."/>
            <person name="Moore B.D."/>
            <person name="Morgan W.A."/>
            <person name="Nelson K.M."/>
            <person name="Nguyen K.N."/>
            <person name="Ogburn N."/>
            <person name="Parrino D.G."/>
            <person name="Pedapudi A.D."/>
            <person name="Pelham R.P."/>
            <person name="Preece A.M."/>
            <person name="Rampersad E.A."/>
            <person name="Richardson J.C."/>
            <person name="Rodgers C.M."/>
            <person name="Schaffer B.L."/>
            <person name="Sheridan N.E."/>
            <person name="Solone M.R."/>
            <person name="Staley Z.R."/>
            <person name="Tabuchi M."/>
            <person name="Waide R.J."/>
            <person name="Wanjugi P.W."/>
            <person name="Young S."/>
            <person name="Clum A."/>
            <person name="Daum C."/>
            <person name="Huntemann M."/>
            <person name="Ivanova N."/>
            <person name="Kyrpides N."/>
            <person name="Mikhailova N."/>
            <person name="Palaniappan K."/>
            <person name="Pillay M."/>
            <person name="Reddy T.B.K."/>
            <person name="Shapiro N."/>
            <person name="Stamatis D."/>
            <person name="Varghese N."/>
            <person name="Woyke T."/>
            <person name="Boden R."/>
            <person name="Freyermuth S.K."/>
            <person name="Kerfeld C.A."/>
        </authorList>
    </citation>
    <scope>NUCLEOTIDE SEQUENCE [LARGE SCALE GENOMIC DNA]</scope>
    <source>
        <strain evidence="8 9">JR-2</strain>
    </source>
</reference>
<feature type="transmembrane region" description="Helical" evidence="6">
    <location>
        <begin position="213"/>
        <end position="232"/>
    </location>
</feature>
<feature type="transmembrane region" description="Helical" evidence="6">
    <location>
        <begin position="118"/>
        <end position="135"/>
    </location>
</feature>
<dbReference type="KEGG" id="htr:EPV75_06840"/>
<feature type="transmembrane region" description="Helical" evidence="6">
    <location>
        <begin position="147"/>
        <end position="168"/>
    </location>
</feature>
<organism evidence="8 9">
    <name type="scientific">Hydrogenovibrio thermophilus</name>
    <dbReference type="NCBI Taxonomy" id="265883"/>
    <lineage>
        <taxon>Bacteria</taxon>
        <taxon>Pseudomonadati</taxon>
        <taxon>Pseudomonadota</taxon>
        <taxon>Gammaproteobacteria</taxon>
        <taxon>Thiotrichales</taxon>
        <taxon>Piscirickettsiaceae</taxon>
        <taxon>Hydrogenovibrio</taxon>
    </lineage>
</organism>
<sequence length="301" mass="33157">MNVLLAYLAVVAIWATTPLAIQWSGQVDWFVGVAGRILISATLIIPILIWWTRQPFSLQWRDIKIYLSASLGMLGGMTPMYYAAQTMPSGWISLIFGLTPIVTGVMAFLILKNLQLTFSKYLGIVVSFSGLAVILGPNLDWTHGQNLLIGIGLAVIAVTFHSLSTVLVKKYNHGLPNTHIVAGAVWITSTVYLLAHPQFLTQLPTLPPKALNAIVYLGVFGSLVGFILYYYVLKRLDAIRLGLITLITPVMALLLGHFLNDEPLNSQIWLGAGLVILGLISFEFGHRISKENFRLLTSRMP</sequence>
<dbReference type="EMBL" id="CP035033">
    <property type="protein sequence ID" value="QAB15397.1"/>
    <property type="molecule type" value="Genomic_DNA"/>
</dbReference>
<feature type="transmembrane region" description="Helical" evidence="6">
    <location>
        <begin position="90"/>
        <end position="111"/>
    </location>
</feature>
<dbReference type="InterPro" id="IPR037185">
    <property type="entry name" value="EmrE-like"/>
</dbReference>
<keyword evidence="3 6" id="KW-0812">Transmembrane</keyword>
<protein>
    <submittedName>
        <fullName evidence="8">DMT family transporter</fullName>
    </submittedName>
</protein>
<proteinExistence type="inferred from homology"/>
<dbReference type="InterPro" id="IPR000620">
    <property type="entry name" value="EamA_dom"/>
</dbReference>
<dbReference type="RefSeq" id="WP_128384900.1">
    <property type="nucleotide sequence ID" value="NZ_CP035033.1"/>
</dbReference>
<evidence type="ECO:0000259" key="7">
    <source>
        <dbReference type="Pfam" id="PF00892"/>
    </source>
</evidence>
<evidence type="ECO:0000256" key="1">
    <source>
        <dbReference type="ARBA" id="ARBA00004141"/>
    </source>
</evidence>
<feature type="transmembrane region" description="Helical" evidence="6">
    <location>
        <begin position="239"/>
        <end position="260"/>
    </location>
</feature>
<evidence type="ECO:0000313" key="9">
    <source>
        <dbReference type="Proteomes" id="UP000285478"/>
    </source>
</evidence>
<dbReference type="Proteomes" id="UP000285478">
    <property type="component" value="Chromosome"/>
</dbReference>
<feature type="domain" description="EamA" evidence="7">
    <location>
        <begin position="149"/>
        <end position="280"/>
    </location>
</feature>
<keyword evidence="9" id="KW-1185">Reference proteome</keyword>
<dbReference type="SUPFAM" id="SSF103481">
    <property type="entry name" value="Multidrug resistance efflux transporter EmrE"/>
    <property type="match status" value="2"/>
</dbReference>
<gene>
    <name evidence="8" type="ORF">EPV75_06840</name>
</gene>
<comment type="subcellular location">
    <subcellularLocation>
        <location evidence="1">Membrane</location>
        <topology evidence="1">Multi-pass membrane protein</topology>
    </subcellularLocation>
</comment>
<keyword evidence="5 6" id="KW-0472">Membrane</keyword>
<comment type="similarity">
    <text evidence="2">Belongs to the EamA transporter family.</text>
</comment>
<feature type="transmembrane region" description="Helical" evidence="6">
    <location>
        <begin position="63"/>
        <end position="84"/>
    </location>
</feature>